<organism evidence="3 4">
    <name type="scientific">Burkholderia anthinoferrum</name>
    <dbReference type="NCBI Taxonomy" id="3090833"/>
    <lineage>
        <taxon>Bacteria</taxon>
        <taxon>Pseudomonadati</taxon>
        <taxon>Pseudomonadota</taxon>
        <taxon>Betaproteobacteria</taxon>
        <taxon>Burkholderiales</taxon>
        <taxon>Burkholderiaceae</taxon>
        <taxon>Burkholderia</taxon>
    </lineage>
</organism>
<dbReference type="EC" id="2.3.-.-" evidence="3"/>
<dbReference type="InterPro" id="IPR002656">
    <property type="entry name" value="Acyl_transf_3_dom"/>
</dbReference>
<proteinExistence type="predicted"/>
<keyword evidence="3" id="KW-0808">Transferase</keyword>
<gene>
    <name evidence="3" type="ORF">SB593_25715</name>
</gene>
<name>A0ABU5WTJ3_9BURK</name>
<dbReference type="PANTHER" id="PTHR23028">
    <property type="entry name" value="ACETYLTRANSFERASE"/>
    <property type="match status" value="1"/>
</dbReference>
<evidence type="ECO:0000313" key="3">
    <source>
        <dbReference type="EMBL" id="MEB2582346.1"/>
    </source>
</evidence>
<keyword evidence="1" id="KW-1133">Transmembrane helix</keyword>
<dbReference type="GO" id="GO:0016746">
    <property type="term" value="F:acyltransferase activity"/>
    <property type="evidence" value="ECO:0007669"/>
    <property type="project" value="UniProtKB-KW"/>
</dbReference>
<dbReference type="InterPro" id="IPR050879">
    <property type="entry name" value="Acyltransferase_3"/>
</dbReference>
<feature type="transmembrane region" description="Helical" evidence="1">
    <location>
        <begin position="12"/>
        <end position="31"/>
    </location>
</feature>
<accession>A0ABU5WTJ3</accession>
<comment type="caution">
    <text evidence="3">The sequence shown here is derived from an EMBL/GenBank/DDBJ whole genome shotgun (WGS) entry which is preliminary data.</text>
</comment>
<keyword evidence="4" id="KW-1185">Reference proteome</keyword>
<keyword evidence="1" id="KW-0472">Membrane</keyword>
<feature type="domain" description="Acyltransferase 3" evidence="2">
    <location>
        <begin position="11"/>
        <end position="345"/>
    </location>
</feature>
<keyword evidence="3" id="KW-0012">Acyltransferase</keyword>
<evidence type="ECO:0000259" key="2">
    <source>
        <dbReference type="Pfam" id="PF01757"/>
    </source>
</evidence>
<feature type="transmembrane region" description="Helical" evidence="1">
    <location>
        <begin position="327"/>
        <end position="352"/>
    </location>
</feature>
<evidence type="ECO:0000313" key="4">
    <source>
        <dbReference type="Proteomes" id="UP001304467"/>
    </source>
</evidence>
<dbReference type="EMBL" id="JAWRLE010000049">
    <property type="protein sequence ID" value="MEB2582346.1"/>
    <property type="molecule type" value="Genomic_DNA"/>
</dbReference>
<feature type="transmembrane region" description="Helical" evidence="1">
    <location>
        <begin position="157"/>
        <end position="176"/>
    </location>
</feature>
<feature type="transmembrane region" description="Helical" evidence="1">
    <location>
        <begin position="208"/>
        <end position="230"/>
    </location>
</feature>
<sequence>MLEKRESGRIRSLDGLRGIAAVSVGVFHGLLHYDTGAVQRVFEPSVFDVSSSRDVFLKMLLSVFNGHSAVIIFFVLSGFVLTESMKKMEDWGSVEVVSVFVVKRIFRIYPAVLGCMAFLFLCVIIFSRTGLLPFPDFSFFEVSKAALLVDTAIDGPLYTLQIELCAVPFLLLVHFLRKKIGVLADFIFVFYSLLALQVPLLVFGFSVFAANMLAFACGGMLASASVSTIFAEMGGRAWVFVLTVLIGITVFLSVQMYTVMLVRMFAAALLVGLIANQDNFLSDICCSKVAVFFGKISYSYYLYNVPSLYISYAVVNKFVPAPQSSPLVWGVVISIGSLVLATPLSVLSYRYIENPCARMASRLGKTRTESEPASRLANGL</sequence>
<evidence type="ECO:0000256" key="1">
    <source>
        <dbReference type="SAM" id="Phobius"/>
    </source>
</evidence>
<feature type="transmembrane region" description="Helical" evidence="1">
    <location>
        <begin position="108"/>
        <end position="127"/>
    </location>
</feature>
<reference evidence="3 4" key="1">
    <citation type="journal article" date="2023" name="Front. Microbiol.">
        <title>Genomic analyses of Burkholderia respiratory isolates indicates two evolutionarily distinct B. anthina clades.</title>
        <authorList>
            <person name="Pham A."/>
            <person name="Volmer J.G."/>
            <person name="Chambers D.C."/>
            <person name="Smith D.J."/>
            <person name="Reid D.W."/>
            <person name="Burr L."/>
            <person name="Wells T.J."/>
        </authorList>
    </citation>
    <scope>NUCLEOTIDE SEQUENCE [LARGE SCALE GENOMIC DNA]</scope>
    <source>
        <strain evidence="3 4">BCCIQ07A</strain>
    </source>
</reference>
<feature type="transmembrane region" description="Helical" evidence="1">
    <location>
        <begin position="237"/>
        <end position="254"/>
    </location>
</feature>
<dbReference type="RefSeq" id="WP_323620782.1">
    <property type="nucleotide sequence ID" value="NZ_JAWRKY010000001.1"/>
</dbReference>
<feature type="transmembrane region" description="Helical" evidence="1">
    <location>
        <begin position="59"/>
        <end position="81"/>
    </location>
</feature>
<dbReference type="Proteomes" id="UP001304467">
    <property type="component" value="Unassembled WGS sequence"/>
</dbReference>
<protein>
    <submittedName>
        <fullName evidence="3">Acyltransferase</fullName>
        <ecNumber evidence="3">2.3.-.-</ecNumber>
    </submittedName>
</protein>
<feature type="transmembrane region" description="Helical" evidence="1">
    <location>
        <begin position="183"/>
        <end position="202"/>
    </location>
</feature>
<dbReference type="Pfam" id="PF01757">
    <property type="entry name" value="Acyl_transf_3"/>
    <property type="match status" value="1"/>
</dbReference>
<keyword evidence="1" id="KW-0812">Transmembrane</keyword>